<evidence type="ECO:0000256" key="2">
    <source>
        <dbReference type="SAM" id="MobiDB-lite"/>
    </source>
</evidence>
<dbReference type="GO" id="GO:0003700">
    <property type="term" value="F:DNA-binding transcription factor activity"/>
    <property type="evidence" value="ECO:0007669"/>
    <property type="project" value="InterPro"/>
</dbReference>
<evidence type="ECO:0000313" key="5">
    <source>
        <dbReference type="Proteomes" id="UP000054053"/>
    </source>
</evidence>
<feature type="region of interest" description="Disordered" evidence="2">
    <location>
        <begin position="35"/>
        <end position="119"/>
    </location>
</feature>
<keyword evidence="1" id="KW-0175">Coiled coil</keyword>
<feature type="region of interest" description="Disordered" evidence="2">
    <location>
        <begin position="197"/>
        <end position="217"/>
    </location>
</feature>
<dbReference type="InterPro" id="IPR046347">
    <property type="entry name" value="bZIP_sf"/>
</dbReference>
<feature type="coiled-coil region" evidence="1">
    <location>
        <begin position="131"/>
        <end position="158"/>
    </location>
</feature>
<dbReference type="Gene3D" id="1.20.5.170">
    <property type="match status" value="1"/>
</dbReference>
<comment type="caution">
    <text evidence="4">The sequence shown here is derived from an EMBL/GenBank/DDBJ whole genome shotgun (WGS) entry which is preliminary data.</text>
</comment>
<sequence>MAAASPVLPYPINFLPDSINSPGYLHPRISHPNMMPNLGGQPSVAHTFDSSNNCPKSTLPVSSPFVASKPPGSGKRCREPVDQKDQAYDSPFPEEDGRKKRSRGRPRLDTKDETAADRRRTQIRLAQRAYRHRKDTAITTLEQRVKELEQANDDMSKEFNDFYALLISERILDAAPHALPRLSTLANKILIAAEKAQASRGDGSSSEDCDENMESGVYGNQNQMLHHTQPSAPPASTRDYHHPEPMRQAAIPPPAYAAAAVTTGTATSTVPGAVCDPLIHVPSSLHYEVVTAATPQNASFPFYSPMDPTAAEEFESRITPGPSPYDTIAVPSSYSDTELTFGRRLQRQSLEGGLRLITMPSPPPEKFASVFGFCLFFESKENIIRRLQLSLSRSQHEDLSNWSSPFTNLGGAGTFFQDHASTNGRLSGNTGALPLGNQGIVSYGKPQEMTGMSMGPWGPEVQATRDSRIDYGADGRMQMMLAGFEGDFFDPDEVETYLRQIGIYIPQRAEFVEAEVDLQDLGMDEAMPKSKIFDLNGQQSTFGSADSGYGGSSHSAVWTTNSNGSVSGAMDSSCSSNHHTMMASHMTSGREGSGFGSASSGGERDHGMMLMIPGGQNHMWPQSRSPTWPAKISISLNVNWLISGKIGPSNGNAF</sequence>
<dbReference type="SUPFAM" id="SSF57959">
    <property type="entry name" value="Leucine zipper domain"/>
    <property type="match status" value="1"/>
</dbReference>
<dbReference type="EMBL" id="BBTG02000005">
    <property type="protein sequence ID" value="GAO13346.1"/>
    <property type="molecule type" value="Genomic_DNA"/>
</dbReference>
<dbReference type="AlphaFoldDB" id="A0A1B5KRN4"/>
<dbReference type="InterPro" id="IPR004827">
    <property type="entry name" value="bZIP"/>
</dbReference>
<feature type="compositionally biased region" description="Polar residues" evidence="2">
    <location>
        <begin position="48"/>
        <end position="61"/>
    </location>
</feature>
<dbReference type="Pfam" id="PF00170">
    <property type="entry name" value="bZIP_1"/>
    <property type="match status" value="1"/>
</dbReference>
<evidence type="ECO:0000259" key="3">
    <source>
        <dbReference type="Pfam" id="PF00170"/>
    </source>
</evidence>
<protein>
    <recommendedName>
        <fullName evidence="3">BZIP domain-containing protein</fullName>
    </recommendedName>
</protein>
<name>A0A1B5KRN4_USTVR</name>
<evidence type="ECO:0000256" key="1">
    <source>
        <dbReference type="SAM" id="Coils"/>
    </source>
</evidence>
<reference evidence="5" key="1">
    <citation type="journal article" date="2016" name="Genome Announc.">
        <title>Genome sequence of Ustilaginoidea virens IPU010, a rice pathogenic fungus causing false smut.</title>
        <authorList>
            <person name="Kumagai T."/>
            <person name="Ishii T."/>
            <person name="Terai G."/>
            <person name="Umemura M."/>
            <person name="Machida M."/>
            <person name="Asai K."/>
        </authorList>
    </citation>
    <scope>NUCLEOTIDE SEQUENCE [LARGE SCALE GENOMIC DNA]</scope>
    <source>
        <strain evidence="5">IPU010</strain>
    </source>
</reference>
<dbReference type="CDD" id="cd14688">
    <property type="entry name" value="bZIP_YAP"/>
    <property type="match status" value="1"/>
</dbReference>
<dbReference type="Proteomes" id="UP000054053">
    <property type="component" value="Unassembled WGS sequence"/>
</dbReference>
<proteinExistence type="predicted"/>
<feature type="compositionally biased region" description="Basic and acidic residues" evidence="2">
    <location>
        <begin position="106"/>
        <end position="119"/>
    </location>
</feature>
<feature type="compositionally biased region" description="Basic and acidic residues" evidence="2">
    <location>
        <begin position="76"/>
        <end position="87"/>
    </location>
</feature>
<accession>A0A1B5KRN4</accession>
<gene>
    <name evidence="4" type="ORF">UVI_02013570</name>
</gene>
<evidence type="ECO:0000313" key="4">
    <source>
        <dbReference type="EMBL" id="GAO13346.1"/>
    </source>
</evidence>
<feature type="domain" description="BZIP" evidence="3">
    <location>
        <begin position="117"/>
        <end position="160"/>
    </location>
</feature>
<organism evidence="4 5">
    <name type="scientific">Ustilaginoidea virens</name>
    <name type="common">Rice false smut fungus</name>
    <name type="synonym">Villosiclava virens</name>
    <dbReference type="NCBI Taxonomy" id="1159556"/>
    <lineage>
        <taxon>Eukaryota</taxon>
        <taxon>Fungi</taxon>
        <taxon>Dikarya</taxon>
        <taxon>Ascomycota</taxon>
        <taxon>Pezizomycotina</taxon>
        <taxon>Sordariomycetes</taxon>
        <taxon>Hypocreomycetidae</taxon>
        <taxon>Hypocreales</taxon>
        <taxon>Clavicipitaceae</taxon>
        <taxon>Ustilaginoidea</taxon>
    </lineage>
</organism>
<dbReference type="PANTHER" id="PTHR40618:SF1">
    <property type="entry name" value="B-ZIP TRANSCRIPTION FACTOR (EUROFUNG)"/>
    <property type="match status" value="1"/>
</dbReference>
<dbReference type="PANTHER" id="PTHR40618">
    <property type="entry name" value="B-ZIP TRANSCRIPTION FACTOR (EUROFUNG)-RELATED"/>
    <property type="match status" value="1"/>
</dbReference>